<accession>A0A1C9IGG7</accession>
<dbReference type="InterPro" id="IPR029465">
    <property type="entry name" value="ATPgrasp_TupA"/>
</dbReference>
<dbReference type="EMBL" id="KU983475">
    <property type="protein sequence ID" value="AOP03446.1"/>
    <property type="molecule type" value="Genomic_DNA"/>
</dbReference>
<proteinExistence type="predicted"/>
<evidence type="ECO:0000313" key="1">
    <source>
        <dbReference type="EMBL" id="AOP03114.1"/>
    </source>
</evidence>
<keyword evidence="2" id="KW-0808">Transferase</keyword>
<protein>
    <submittedName>
        <fullName evidence="2">Glycosyltransferase</fullName>
    </submittedName>
</protein>
<dbReference type="Pfam" id="PF14305">
    <property type="entry name" value="ATPgrasp_TupA"/>
    <property type="match status" value="1"/>
</dbReference>
<dbReference type="AlphaFoldDB" id="A0A1C9IGG7"/>
<dbReference type="EMBL" id="KU665281">
    <property type="protein sequence ID" value="AOP03114.1"/>
    <property type="molecule type" value="Genomic_DNA"/>
</dbReference>
<name>A0A1C9IGG7_STRSU</name>
<evidence type="ECO:0000313" key="2">
    <source>
        <dbReference type="EMBL" id="AOP03446.1"/>
    </source>
</evidence>
<organism evidence="2">
    <name type="scientific">Streptococcus suis</name>
    <dbReference type="NCBI Taxonomy" id="1307"/>
    <lineage>
        <taxon>Bacteria</taxon>
        <taxon>Bacillati</taxon>
        <taxon>Bacillota</taxon>
        <taxon>Bacilli</taxon>
        <taxon>Lactobacillales</taxon>
        <taxon>Streptococcaceae</taxon>
        <taxon>Streptococcus</taxon>
    </lineage>
</organism>
<gene>
    <name evidence="2" type="primary">cpsP</name>
    <name evidence="1" type="ORF">YS525-orf14</name>
    <name evidence="2" type="ORF">YS555-orf14</name>
</gene>
<dbReference type="GO" id="GO:0016740">
    <property type="term" value="F:transferase activity"/>
    <property type="evidence" value="ECO:0007669"/>
    <property type="project" value="UniProtKB-KW"/>
</dbReference>
<reference evidence="2" key="1">
    <citation type="journal article" date="2016" name="Appl. Environ. Microbiol.">
        <title>Novel capsular polysaccharide Loci and new diagnostic tools for high-throughput capsular gene typing in Streptococcus suis.</title>
        <authorList>
            <person name="Zheng H."/>
            <person name="Bai X."/>
            <person name="Xu J."/>
        </authorList>
    </citation>
    <scope>NUCLEOTIDE SEQUENCE</scope>
    <source>
        <strain evidence="1">YS525</strain>
        <strain evidence="2">YS555</strain>
    </source>
</reference>
<sequence>MERSMKKYLKFILNSNFRFKVLARNGFFKNMPDDIFLKKLYKIEMGKELNLLNPSTYNEKLQWLKLHDRQLNYIDLVDKYKVKEVVADTIGEQYVVPTLGVWERFEDIEFDKLPNRFVLKCTHDSGSVVICRNKEEFDKNKARRSLSKALKHNFYYTSREWCYKDVPPRIIAEEYLEDLSSLAATVDYKFFFFNGRAEFMYISRGFDNHDTAQVSFYDLEGEELEFCRDDFRCLGDFTLPPNFSELRMVAEKLYDICNAPFVRIDLYSINGRIYFSEFTFYPASGFLSFSPNEVDGKLGELLDLSQVDKTSLY</sequence>